<protein>
    <recommendedName>
        <fullName evidence="2">DUF4211 domain-containing protein</fullName>
    </recommendedName>
</protein>
<accession>A0A0F4Z4U3</accession>
<feature type="region of interest" description="Disordered" evidence="1">
    <location>
        <begin position="345"/>
        <end position="396"/>
    </location>
</feature>
<evidence type="ECO:0000313" key="3">
    <source>
        <dbReference type="EMBL" id="KKA24893.1"/>
    </source>
</evidence>
<organism evidence="3 4">
    <name type="scientific">Rasamsonia emersonii (strain ATCC 16479 / CBS 393.64 / IMI 116815)</name>
    <dbReference type="NCBI Taxonomy" id="1408163"/>
    <lineage>
        <taxon>Eukaryota</taxon>
        <taxon>Fungi</taxon>
        <taxon>Dikarya</taxon>
        <taxon>Ascomycota</taxon>
        <taxon>Pezizomycotina</taxon>
        <taxon>Eurotiomycetes</taxon>
        <taxon>Eurotiomycetidae</taxon>
        <taxon>Eurotiales</taxon>
        <taxon>Trichocomaceae</taxon>
        <taxon>Rasamsonia</taxon>
    </lineage>
</organism>
<sequence>MPRRHEKVKQTRLMFVPVESSSPAAERSPGSSPFRPAKLRYEYPSKGLVRRGQLQLEDFSIGRNRAASSSTSASSDERPGSSALRQTSDTLNKTPRPVETSSPISDNRHAEEISSDDEDAVKAPARRRRRNVVTSEIESDNESESASASTPTRRQQSSDSEASEQRTETSRRPSTRRLRSRRAVQEEDSETEIRSLPQTRSVTRGQQNGTEALSPTKRTKSSAVDLSGLASAETSDADELVTRPTGRKRRAAEPSATFVVDDDSDDSDDVVVSSPAKRRRRENVSEEPRTPRKTSEQDRLDLEEDLRDLQDSAVTETRTRGRFVDSVKAKRQKHLEILRRRRAGEKVISSAESEENGEDDSESTSDSDHSFVREELGQRNPFSEAEDSDVELDIPANEDLDQYEKDFVLEDSEGELGVPTEEMPFEFTRHKYKPLKACFRDVVEWMVHNKLNPAFARSDEMYQSAFRKLDDEVKGRTGSQFISAVWNADFRRALLARPHIEITAFPTTANHPCDACKRSGHPASSDVKLYGKPYSLETLEPLADEEDSDNDGLDRDRDGHVLPDEDTHFLLGRHCKAKAEMTHTLIHWRYHLNEWVTDYLERKGYFEDSKVVERNQWSQKKKSRKVDGEMDSIHPYSTVCLSI</sequence>
<name>A0A0F4Z4U3_RASE3</name>
<evidence type="ECO:0000259" key="2">
    <source>
        <dbReference type="Pfam" id="PF13926"/>
    </source>
</evidence>
<reference evidence="3 4" key="1">
    <citation type="submission" date="2015-04" db="EMBL/GenBank/DDBJ databases">
        <authorList>
            <person name="Heijne W.H."/>
            <person name="Fedorova N.D."/>
            <person name="Nierman W.C."/>
            <person name="Vollebregt A.W."/>
            <person name="Zhao Z."/>
            <person name="Wu L."/>
            <person name="Kumar M."/>
            <person name="Stam H."/>
            <person name="van den Berg M.A."/>
            <person name="Pel H.J."/>
        </authorList>
    </citation>
    <scope>NUCLEOTIDE SEQUENCE [LARGE SCALE GENOMIC DNA]</scope>
    <source>
        <strain evidence="3 4">CBS 393.64</strain>
    </source>
</reference>
<keyword evidence="4" id="KW-1185">Reference proteome</keyword>
<dbReference type="Pfam" id="PF13926">
    <property type="entry name" value="DUF4211"/>
    <property type="match status" value="1"/>
</dbReference>
<dbReference type="STRING" id="1408163.A0A0F4Z4U3"/>
<dbReference type="InterPro" id="IPR025451">
    <property type="entry name" value="DUF4211"/>
</dbReference>
<proteinExistence type="predicted"/>
<feature type="compositionally biased region" description="Acidic residues" evidence="1">
    <location>
        <begin position="384"/>
        <end position="396"/>
    </location>
</feature>
<feature type="compositionally biased region" description="Acidic residues" evidence="1">
    <location>
        <begin position="542"/>
        <end position="551"/>
    </location>
</feature>
<feature type="compositionally biased region" description="Basic residues" evidence="1">
    <location>
        <begin position="173"/>
        <end position="182"/>
    </location>
</feature>
<evidence type="ECO:0000313" key="4">
    <source>
        <dbReference type="Proteomes" id="UP000053958"/>
    </source>
</evidence>
<dbReference type="OrthoDB" id="21499at2759"/>
<feature type="compositionally biased region" description="Basic and acidic residues" evidence="1">
    <location>
        <begin position="282"/>
        <end position="300"/>
    </location>
</feature>
<feature type="compositionally biased region" description="Polar residues" evidence="1">
    <location>
        <begin position="196"/>
        <end position="213"/>
    </location>
</feature>
<feature type="region of interest" description="Disordered" evidence="1">
    <location>
        <begin position="1"/>
        <end position="331"/>
    </location>
</feature>
<feature type="region of interest" description="Disordered" evidence="1">
    <location>
        <begin position="540"/>
        <end position="559"/>
    </location>
</feature>
<feature type="compositionally biased region" description="Polar residues" evidence="1">
    <location>
        <begin position="150"/>
        <end position="160"/>
    </location>
</feature>
<dbReference type="AlphaFoldDB" id="A0A0F4Z4U3"/>
<feature type="compositionally biased region" description="Basic and acidic residues" evidence="1">
    <location>
        <begin position="317"/>
        <end position="331"/>
    </location>
</feature>
<dbReference type="GeneID" id="25313423"/>
<feature type="compositionally biased region" description="Acidic residues" evidence="1">
    <location>
        <begin position="260"/>
        <end position="269"/>
    </location>
</feature>
<evidence type="ECO:0000256" key="1">
    <source>
        <dbReference type="SAM" id="MobiDB-lite"/>
    </source>
</evidence>
<dbReference type="EMBL" id="LASV01000044">
    <property type="protein sequence ID" value="KKA24893.1"/>
    <property type="molecule type" value="Genomic_DNA"/>
</dbReference>
<dbReference type="GO" id="GO:0005634">
    <property type="term" value="C:nucleus"/>
    <property type="evidence" value="ECO:0007669"/>
    <property type="project" value="TreeGrafter"/>
</dbReference>
<gene>
    <name evidence="3" type="ORF">T310_1072</name>
</gene>
<dbReference type="RefSeq" id="XP_013331505.1">
    <property type="nucleotide sequence ID" value="XM_013476051.1"/>
</dbReference>
<feature type="compositionally biased region" description="Polar residues" evidence="1">
    <location>
        <begin position="83"/>
        <end position="105"/>
    </location>
</feature>
<dbReference type="Proteomes" id="UP000053958">
    <property type="component" value="Unassembled WGS sequence"/>
</dbReference>
<feature type="domain" description="DUF4211" evidence="2">
    <location>
        <begin position="406"/>
        <end position="539"/>
    </location>
</feature>
<dbReference type="PANTHER" id="PTHR14689">
    <property type="entry name" value="PHORBOL-ESTER_DAG-TYPE DOMAIN-CONTAINING PROTEIN"/>
    <property type="match status" value="1"/>
</dbReference>
<dbReference type="PANTHER" id="PTHR14689:SF0">
    <property type="entry name" value="COILED-COIL DOMAIN-CONTAINING PROTEIN 82"/>
    <property type="match status" value="1"/>
</dbReference>
<feature type="compositionally biased region" description="Acidic residues" evidence="1">
    <location>
        <begin position="352"/>
        <end position="365"/>
    </location>
</feature>
<feature type="compositionally biased region" description="Basic and acidic residues" evidence="1">
    <location>
        <begin position="366"/>
        <end position="377"/>
    </location>
</feature>
<comment type="caution">
    <text evidence="3">The sequence shown here is derived from an EMBL/GenBank/DDBJ whole genome shotgun (WGS) entry which is preliminary data.</text>
</comment>